<dbReference type="FunFam" id="3.80.10.10:FF:000294">
    <property type="entry name" value="Leucine-rich repeat-containing 8 VRAC subunit B"/>
    <property type="match status" value="1"/>
</dbReference>
<reference evidence="3" key="2">
    <citation type="submission" date="2025-09" db="UniProtKB">
        <authorList>
            <consortium name="Ensembl"/>
        </authorList>
    </citation>
    <scope>IDENTIFICATION</scope>
</reference>
<reference evidence="3" key="1">
    <citation type="submission" date="2025-08" db="UniProtKB">
        <authorList>
            <consortium name="Ensembl"/>
        </authorList>
    </citation>
    <scope>IDENTIFICATION</scope>
</reference>
<sequence length="255" mass="29602">MYGLRNLEELYLTGSLCPDVSKNIVLESLREMKCLKTLSLKSNLTKIPQSIVDVSSHLQRLYFHNDGSKLVMLNNLKKMTNLIELELVRCDLERIPHAIFSLTNLQELDLKENNLRSIEEIISFQHLRKLICLKLWYNGIMYIPEHIKKLGSLERLYFSHNKIEILPSHLFLCNKLRYLDLSNNDIRFIPPEIGVLQSLLYFSVTCNKIESLPDELFFCKKAQNAKARQELTVHTLAKDFLLSSTDILGPQMQPL</sequence>
<dbReference type="AlphaFoldDB" id="A0A8C2ZNN7"/>
<dbReference type="SMART" id="SM00369">
    <property type="entry name" value="LRR_TYP"/>
    <property type="match status" value="6"/>
</dbReference>
<keyword evidence="2" id="KW-0677">Repeat</keyword>
<dbReference type="PROSITE" id="PS51450">
    <property type="entry name" value="LRR"/>
    <property type="match status" value="3"/>
</dbReference>
<dbReference type="Gene3D" id="3.80.10.10">
    <property type="entry name" value="Ribonuclease Inhibitor"/>
    <property type="match status" value="1"/>
</dbReference>
<dbReference type="InterPro" id="IPR032675">
    <property type="entry name" value="LRR_dom_sf"/>
</dbReference>
<evidence type="ECO:0000256" key="1">
    <source>
        <dbReference type="ARBA" id="ARBA00022614"/>
    </source>
</evidence>
<protein>
    <submittedName>
        <fullName evidence="3">Uncharacterized protein</fullName>
    </submittedName>
</protein>
<dbReference type="Pfam" id="PF13855">
    <property type="entry name" value="LRR_8"/>
    <property type="match status" value="1"/>
</dbReference>
<proteinExistence type="predicted"/>
<evidence type="ECO:0000313" key="3">
    <source>
        <dbReference type="Ensembl" id="ENSCLMP00005029982.1"/>
    </source>
</evidence>
<name>A0A8C2ZNN7_CYCLU</name>
<dbReference type="Pfam" id="PF00560">
    <property type="entry name" value="LRR_1"/>
    <property type="match status" value="1"/>
</dbReference>
<dbReference type="SUPFAM" id="SSF52058">
    <property type="entry name" value="L domain-like"/>
    <property type="match status" value="1"/>
</dbReference>
<dbReference type="PANTHER" id="PTHR48051:SF58">
    <property type="entry name" value="VOLUME-REGULATED ANION CHANNEL SUBUNIT LRRC8E"/>
    <property type="match status" value="1"/>
</dbReference>
<evidence type="ECO:0000313" key="4">
    <source>
        <dbReference type="Proteomes" id="UP000694565"/>
    </source>
</evidence>
<dbReference type="Ensembl" id="ENSCLMT00005031329.1">
    <property type="protein sequence ID" value="ENSCLMP00005029982.1"/>
    <property type="gene ID" value="ENSCLMG00005014585.1"/>
</dbReference>
<dbReference type="InterPro" id="IPR050216">
    <property type="entry name" value="LRR_domain-containing"/>
</dbReference>
<dbReference type="GO" id="GO:0005737">
    <property type="term" value="C:cytoplasm"/>
    <property type="evidence" value="ECO:0007669"/>
    <property type="project" value="TreeGrafter"/>
</dbReference>
<dbReference type="GeneTree" id="ENSGT00940000159250"/>
<dbReference type="InterPro" id="IPR001611">
    <property type="entry name" value="Leu-rich_rpt"/>
</dbReference>
<keyword evidence="4" id="KW-1185">Reference proteome</keyword>
<keyword evidence="1" id="KW-0433">Leucine-rich repeat</keyword>
<dbReference type="InterPro" id="IPR003591">
    <property type="entry name" value="Leu-rich_rpt_typical-subtyp"/>
</dbReference>
<evidence type="ECO:0000256" key="2">
    <source>
        <dbReference type="ARBA" id="ARBA00022737"/>
    </source>
</evidence>
<dbReference type="Proteomes" id="UP000694565">
    <property type="component" value="Unplaced"/>
</dbReference>
<dbReference type="PANTHER" id="PTHR48051">
    <property type="match status" value="1"/>
</dbReference>
<accession>A0A8C2ZNN7</accession>
<organism evidence="3 4">
    <name type="scientific">Cyclopterus lumpus</name>
    <name type="common">Lumpsucker</name>
    <dbReference type="NCBI Taxonomy" id="8103"/>
    <lineage>
        <taxon>Eukaryota</taxon>
        <taxon>Metazoa</taxon>
        <taxon>Chordata</taxon>
        <taxon>Craniata</taxon>
        <taxon>Vertebrata</taxon>
        <taxon>Euteleostomi</taxon>
        <taxon>Actinopterygii</taxon>
        <taxon>Neopterygii</taxon>
        <taxon>Teleostei</taxon>
        <taxon>Neoteleostei</taxon>
        <taxon>Acanthomorphata</taxon>
        <taxon>Eupercaria</taxon>
        <taxon>Perciformes</taxon>
        <taxon>Cottioidei</taxon>
        <taxon>Cottales</taxon>
        <taxon>Cyclopteridae</taxon>
        <taxon>Cyclopterus</taxon>
    </lineage>
</organism>